<name>A0A4S4N954_9BACT</name>
<feature type="compositionally biased region" description="Basic and acidic residues" evidence="1">
    <location>
        <begin position="7"/>
        <end position="18"/>
    </location>
</feature>
<evidence type="ECO:0000313" key="3">
    <source>
        <dbReference type="Proteomes" id="UP000308528"/>
    </source>
</evidence>
<proteinExistence type="predicted"/>
<accession>A0A4S4N954</accession>
<dbReference type="RefSeq" id="WP_136460800.1">
    <property type="nucleotide sequence ID" value="NZ_SRSF01000019.1"/>
</dbReference>
<evidence type="ECO:0000313" key="2">
    <source>
        <dbReference type="EMBL" id="THH34531.1"/>
    </source>
</evidence>
<sequence>MANIYNRKQEIGKSKRAGEFPPPPPAKEPPKKLIAEELCFYVMDAKSGSLLTVFAGKFDLVSPTTGEPYRAPSQDERYQVQQQLKKVAERAFPSPGEYNQEEGAEAIAIATSSTLTKGAQALYLIKFWNLLPLGVTVTNKRAQ</sequence>
<dbReference type="EMBL" id="SRSF01000019">
    <property type="protein sequence ID" value="THH34531.1"/>
    <property type="molecule type" value="Genomic_DNA"/>
</dbReference>
<protein>
    <submittedName>
        <fullName evidence="2">Uncharacterized protein</fullName>
    </submittedName>
</protein>
<gene>
    <name evidence="2" type="ORF">E4021_17685</name>
</gene>
<feature type="region of interest" description="Disordered" evidence="1">
    <location>
        <begin position="1"/>
        <end position="30"/>
    </location>
</feature>
<reference evidence="2 3" key="1">
    <citation type="submission" date="2019-04" db="EMBL/GenBank/DDBJ databases">
        <title>Lewinella litorea sp. nov., isolated from a marine sand.</title>
        <authorList>
            <person name="Yoon J.-H."/>
        </authorList>
    </citation>
    <scope>NUCLEOTIDE SEQUENCE [LARGE SCALE GENOMIC DNA]</scope>
    <source>
        <strain evidence="2 3">HSMS-39</strain>
    </source>
</reference>
<evidence type="ECO:0000256" key="1">
    <source>
        <dbReference type="SAM" id="MobiDB-lite"/>
    </source>
</evidence>
<keyword evidence="3" id="KW-1185">Reference proteome</keyword>
<dbReference type="AlphaFoldDB" id="A0A4S4N954"/>
<comment type="caution">
    <text evidence="2">The sequence shown here is derived from an EMBL/GenBank/DDBJ whole genome shotgun (WGS) entry which is preliminary data.</text>
</comment>
<dbReference type="Proteomes" id="UP000308528">
    <property type="component" value="Unassembled WGS sequence"/>
</dbReference>
<organism evidence="2 3">
    <name type="scientific">Neolewinella litorea</name>
    <dbReference type="NCBI Taxonomy" id="2562452"/>
    <lineage>
        <taxon>Bacteria</taxon>
        <taxon>Pseudomonadati</taxon>
        <taxon>Bacteroidota</taxon>
        <taxon>Saprospiria</taxon>
        <taxon>Saprospirales</taxon>
        <taxon>Lewinellaceae</taxon>
        <taxon>Neolewinella</taxon>
    </lineage>
</organism>